<evidence type="ECO:0000256" key="4">
    <source>
        <dbReference type="ARBA" id="ARBA00022825"/>
    </source>
</evidence>
<dbReference type="PANTHER" id="PTHR11757:SF19">
    <property type="entry name" value="PROLYL ENDOPEPTIDASE-LIKE"/>
    <property type="match status" value="1"/>
</dbReference>
<dbReference type="PATRIC" id="fig|1838286.3.peg.719"/>
<gene>
    <name evidence="7" type="primary">ptrB</name>
    <name evidence="7" type="ORF">Verru16b_00712</name>
</gene>
<dbReference type="STRING" id="1838286.Verru16b_00712"/>
<feature type="domain" description="Peptidase S9A N-terminal" evidence="6">
    <location>
        <begin position="15"/>
        <end position="416"/>
    </location>
</feature>
<dbReference type="Pfam" id="PF02897">
    <property type="entry name" value="Peptidase_S9_N"/>
    <property type="match status" value="1"/>
</dbReference>
<dbReference type="Gene3D" id="2.130.10.120">
    <property type="entry name" value="Prolyl oligopeptidase, N-terminal domain"/>
    <property type="match status" value="1"/>
</dbReference>
<name>A0A1D8AS11_9BACT</name>
<evidence type="ECO:0000313" key="8">
    <source>
        <dbReference type="Proteomes" id="UP000095228"/>
    </source>
</evidence>
<dbReference type="PANTHER" id="PTHR11757">
    <property type="entry name" value="PROTEASE FAMILY S9A OLIGOPEPTIDASE"/>
    <property type="match status" value="1"/>
</dbReference>
<organism evidence="7 8">
    <name type="scientific">Lacunisphaera limnophila</name>
    <dbReference type="NCBI Taxonomy" id="1838286"/>
    <lineage>
        <taxon>Bacteria</taxon>
        <taxon>Pseudomonadati</taxon>
        <taxon>Verrucomicrobiota</taxon>
        <taxon>Opitutia</taxon>
        <taxon>Opitutales</taxon>
        <taxon>Opitutaceae</taxon>
        <taxon>Lacunisphaera</taxon>
    </lineage>
</organism>
<accession>A0A1D8AS11</accession>
<dbReference type="SUPFAM" id="SSF53474">
    <property type="entry name" value="alpha/beta-Hydrolases"/>
    <property type="match status" value="1"/>
</dbReference>
<dbReference type="InterPro" id="IPR051543">
    <property type="entry name" value="Serine_Peptidase_S9A"/>
</dbReference>
<dbReference type="SUPFAM" id="SSF50993">
    <property type="entry name" value="Peptidase/esterase 'gauge' domain"/>
    <property type="match status" value="1"/>
</dbReference>
<keyword evidence="2 7" id="KW-0645">Protease</keyword>
<feature type="domain" description="Peptidase S9 prolyl oligopeptidase catalytic" evidence="5">
    <location>
        <begin position="476"/>
        <end position="689"/>
    </location>
</feature>
<dbReference type="AlphaFoldDB" id="A0A1D8AS11"/>
<reference evidence="7 8" key="1">
    <citation type="submission" date="2016-06" db="EMBL/GenBank/DDBJ databases">
        <title>Three novel species with peptidoglycan cell walls form the new genus Lacunisphaera gen. nov. in the family Opitutaceae of the verrucomicrobial subdivision 4.</title>
        <authorList>
            <person name="Rast P."/>
            <person name="Gloeckner I."/>
            <person name="Jogler M."/>
            <person name="Boedeker C."/>
            <person name="Jeske O."/>
            <person name="Wiegand S."/>
            <person name="Reinhardt R."/>
            <person name="Schumann P."/>
            <person name="Rohde M."/>
            <person name="Spring S."/>
            <person name="Gloeckner F.O."/>
            <person name="Jogler C."/>
        </authorList>
    </citation>
    <scope>NUCLEOTIDE SEQUENCE [LARGE SCALE GENOMIC DNA]</scope>
    <source>
        <strain evidence="7 8">IG16b</strain>
    </source>
</reference>
<sequence>MTSLPLVSRAAPVPPVAEKRPYVVPSPHGGRTDEYYWLRDDTRKDPAVLAYLEAENAYREAMTAHTQATEEALYTEIVARIKQDDASVPYRKAGWWYYTRFDAGKEYPIHARKRETLTAAEEVLLDGNTLAAGQKFFQIQQSVVSPDARILAWSQDNVGRRQWTLHFKDLTTGEVLPDRLENTTGEIAWANDNRTVLYVEKDPVTLLGVRVRKHVLGTAPATDAVVYEEKDNTFYLSVGKSRSDRFIEIVLDQTLTTETLVADASDPALVFRPVLPRERGHDYTVEDAGDDWIIRTNWQAKNFRVIRVPMARVADRTAWQDVIPHRTDGFVQNFAVFKDFLAVGERAGGLRQIRIKAWADGAEHVIGATEPAYTMALAQNAETDTPVVRYTYTSLVTPSTTYDYDMGTRTQTLLKRTPVLGTFDPANYQSEFLRAPARDGTLIPVSIVYRKGFRRDGTAALLQYAYGSYGISSDPTFSSARLSLLDRGAVVAIAHIRGGQEMGRDWYESGKLLRKQNTFTDFIDVTDYLVKQGYAAKDRVAAEGGSAGGLLMGAIMNLAGEKYRAVVAHVPFVDVVTTMLDETIPLTTNEYDEWGNPADKAYYDYMLAYSPYDQVAAKAYPATLVTAGLWDSQVQYFEPAKWVARLRARKTDNNPLLLNMNMSAGHGGASGRFQRFREVAESYAFLFDQWGISAEVAPRP</sequence>
<dbReference type="InterPro" id="IPR023302">
    <property type="entry name" value="Pept_S9A_N"/>
</dbReference>
<proteinExistence type="inferred from homology"/>
<evidence type="ECO:0000313" key="7">
    <source>
        <dbReference type="EMBL" id="AOS43660.1"/>
    </source>
</evidence>
<dbReference type="GO" id="GO:0004252">
    <property type="term" value="F:serine-type endopeptidase activity"/>
    <property type="evidence" value="ECO:0007669"/>
    <property type="project" value="UniProtKB-EC"/>
</dbReference>
<dbReference type="InterPro" id="IPR029058">
    <property type="entry name" value="AB_hydrolase_fold"/>
</dbReference>
<keyword evidence="8" id="KW-1185">Reference proteome</keyword>
<comment type="similarity">
    <text evidence="1">Belongs to the peptidase S9A family.</text>
</comment>
<dbReference type="PRINTS" id="PR00862">
    <property type="entry name" value="PROLIGOPTASE"/>
</dbReference>
<evidence type="ECO:0000256" key="1">
    <source>
        <dbReference type="ARBA" id="ARBA00005228"/>
    </source>
</evidence>
<keyword evidence="3 7" id="KW-0378">Hydrolase</keyword>
<protein>
    <submittedName>
        <fullName evidence="7">Protease 2</fullName>
        <ecNumber evidence="7">3.4.21.83</ecNumber>
    </submittedName>
</protein>
<evidence type="ECO:0000259" key="5">
    <source>
        <dbReference type="Pfam" id="PF00326"/>
    </source>
</evidence>
<dbReference type="Pfam" id="PF00326">
    <property type="entry name" value="Peptidase_S9"/>
    <property type="match status" value="1"/>
</dbReference>
<keyword evidence="4" id="KW-0720">Serine protease</keyword>
<dbReference type="InterPro" id="IPR002470">
    <property type="entry name" value="Peptidase_S9A"/>
</dbReference>
<dbReference type="FunFam" id="3.40.50.1820:FF:000005">
    <property type="entry name" value="Prolyl endopeptidase"/>
    <property type="match status" value="1"/>
</dbReference>
<dbReference type="Gene3D" id="3.40.50.1820">
    <property type="entry name" value="alpha/beta hydrolase"/>
    <property type="match status" value="1"/>
</dbReference>
<dbReference type="EC" id="3.4.21.83" evidence="7"/>
<evidence type="ECO:0000259" key="6">
    <source>
        <dbReference type="Pfam" id="PF02897"/>
    </source>
</evidence>
<dbReference type="GO" id="GO:0006508">
    <property type="term" value="P:proteolysis"/>
    <property type="evidence" value="ECO:0007669"/>
    <property type="project" value="UniProtKB-KW"/>
</dbReference>
<evidence type="ECO:0000256" key="2">
    <source>
        <dbReference type="ARBA" id="ARBA00022670"/>
    </source>
</evidence>
<dbReference type="KEGG" id="obg:Verru16b_00712"/>
<dbReference type="InterPro" id="IPR001375">
    <property type="entry name" value="Peptidase_S9_cat"/>
</dbReference>
<dbReference type="EMBL" id="CP016094">
    <property type="protein sequence ID" value="AOS43660.1"/>
    <property type="molecule type" value="Genomic_DNA"/>
</dbReference>
<evidence type="ECO:0000256" key="3">
    <source>
        <dbReference type="ARBA" id="ARBA00022801"/>
    </source>
</evidence>
<dbReference type="Proteomes" id="UP000095228">
    <property type="component" value="Chromosome"/>
</dbReference>